<evidence type="ECO:0000313" key="2">
    <source>
        <dbReference type="EMBL" id="MBB6099918.1"/>
    </source>
</evidence>
<evidence type="ECO:0000313" key="3">
    <source>
        <dbReference type="Proteomes" id="UP000569951"/>
    </source>
</evidence>
<evidence type="ECO:0000256" key="1">
    <source>
        <dbReference type="SAM" id="MobiDB-lite"/>
    </source>
</evidence>
<feature type="region of interest" description="Disordered" evidence="1">
    <location>
        <begin position="133"/>
        <end position="155"/>
    </location>
</feature>
<dbReference type="RefSeq" id="WP_183988659.1">
    <property type="nucleotide sequence ID" value="NZ_JACHHG010000017.1"/>
</dbReference>
<dbReference type="AlphaFoldDB" id="A0A841I628"/>
<dbReference type="EMBL" id="JACHHG010000017">
    <property type="protein sequence ID" value="MBB6099918.1"/>
    <property type="molecule type" value="Genomic_DNA"/>
</dbReference>
<gene>
    <name evidence="2" type="ORF">HNR42_003378</name>
</gene>
<keyword evidence="3" id="KW-1185">Reference proteome</keyword>
<reference evidence="2 3" key="1">
    <citation type="submission" date="2020-08" db="EMBL/GenBank/DDBJ databases">
        <title>Genomic Encyclopedia of Type Strains, Phase IV (KMG-IV): sequencing the most valuable type-strain genomes for metagenomic binning, comparative biology and taxonomic classification.</title>
        <authorList>
            <person name="Goeker M."/>
        </authorList>
    </citation>
    <scope>NUCLEOTIDE SEQUENCE [LARGE SCALE GENOMIC DNA]</scope>
    <source>
        <strain evidence="2 3">DSM 21458</strain>
    </source>
</reference>
<proteinExistence type="predicted"/>
<sequence length="155" mass="17127">MQAAERVITDPAAARALEDSGFLGRFVRPASPSEVARSLGMRPNLAHHYARRYARLGLPFEAERRAGHVYYQLSAHTFKVDLQVIQASTGSTATHDLPLILEGYLRAYERSVRAAQPEEGHWSYHHFNSEPRPAPPYGALLPSPGRPTALPGPYA</sequence>
<protein>
    <submittedName>
        <fullName evidence="2">Uncharacterized protein</fullName>
    </submittedName>
</protein>
<dbReference type="Proteomes" id="UP000569951">
    <property type="component" value="Unassembled WGS sequence"/>
</dbReference>
<comment type="caution">
    <text evidence="2">The sequence shown here is derived from an EMBL/GenBank/DDBJ whole genome shotgun (WGS) entry which is preliminary data.</text>
</comment>
<accession>A0A841I628</accession>
<organism evidence="2 3">
    <name type="scientific">Deinobacterium chartae</name>
    <dbReference type="NCBI Taxonomy" id="521158"/>
    <lineage>
        <taxon>Bacteria</taxon>
        <taxon>Thermotogati</taxon>
        <taxon>Deinococcota</taxon>
        <taxon>Deinococci</taxon>
        <taxon>Deinococcales</taxon>
        <taxon>Deinococcaceae</taxon>
        <taxon>Deinobacterium</taxon>
    </lineage>
</organism>
<name>A0A841I628_9DEIO</name>